<dbReference type="RefSeq" id="WP_218260566.1">
    <property type="nucleotide sequence ID" value="NZ_CP077715.1"/>
</dbReference>
<feature type="coiled-coil region" evidence="1">
    <location>
        <begin position="24"/>
        <end position="86"/>
    </location>
</feature>
<dbReference type="Pfam" id="PF10107">
    <property type="entry name" value="Endonuc_Holl"/>
    <property type="match status" value="1"/>
</dbReference>
<feature type="transmembrane region" description="Helical" evidence="2">
    <location>
        <begin position="6"/>
        <end position="21"/>
    </location>
</feature>
<evidence type="ECO:0000256" key="1">
    <source>
        <dbReference type="SAM" id="Coils"/>
    </source>
</evidence>
<evidence type="ECO:0000256" key="2">
    <source>
        <dbReference type="SAM" id="Phobius"/>
    </source>
</evidence>
<sequence>MASVLDILLIFVLIMIIVYYARKVSKLNKQIVDLKTKAQEMGQQTFNQWVQQYSQQLRQQMEEAIKKEYDAKLEQWKQQNEDTIRKDAIQRSINTLLGRIGEEFAPLLIAERYNVNPKDFRHLGTPVDYIAFKGLSDDQNIDPEIIFFEIKSGKSTSLTERERKVRDAIKNLKVRYEVISLHDIISEVQRKLNEEINNK</sequence>
<dbReference type="EMBL" id="CP077715">
    <property type="protein sequence ID" value="QXJ32199.1"/>
    <property type="molecule type" value="Genomic_DNA"/>
</dbReference>
<accession>A0A8F5BVQ4</accession>
<evidence type="ECO:0000259" key="3">
    <source>
        <dbReference type="Pfam" id="PF10107"/>
    </source>
</evidence>
<gene>
    <name evidence="4" type="ORF">J5U21_01850</name>
</gene>
<protein>
    <recommendedName>
        <fullName evidence="3">Holliday junction resolvase-related domain-containing protein</fullName>
    </recommendedName>
</protein>
<dbReference type="InterPro" id="IPR019287">
    <property type="entry name" value="Hday_junct_resolvase-rel_dom"/>
</dbReference>
<evidence type="ECO:0000313" key="4">
    <source>
        <dbReference type="EMBL" id="QXJ32199.1"/>
    </source>
</evidence>
<organism evidence="4 5">
    <name type="scientific">Saccharolobus shibatae</name>
    <dbReference type="NCBI Taxonomy" id="2286"/>
    <lineage>
        <taxon>Archaea</taxon>
        <taxon>Thermoproteota</taxon>
        <taxon>Thermoprotei</taxon>
        <taxon>Sulfolobales</taxon>
        <taxon>Sulfolobaceae</taxon>
        <taxon>Saccharolobus</taxon>
    </lineage>
</organism>
<name>A0A8F5BVQ4_9CREN</name>
<keyword evidence="2" id="KW-0472">Membrane</keyword>
<reference evidence="4" key="1">
    <citation type="journal article" date="2021" name="Environ. Microbiol.">
        <title>New insights into the diversity and evolution of the archaeal mobilome from three complete genomes of Saccharolobus shibatae.</title>
        <authorList>
            <person name="Medvedeva S."/>
            <person name="Brandt D."/>
            <person name="Cvirkaite-Krupovic V."/>
            <person name="Liu Y."/>
            <person name="Severinov K."/>
            <person name="Ishino S."/>
            <person name="Ishino Y."/>
            <person name="Prangishvili D."/>
            <person name="Kalinowski J."/>
            <person name="Krupovic M."/>
        </authorList>
    </citation>
    <scope>NUCLEOTIDE SEQUENCE</scope>
    <source>
        <strain evidence="4">BEU9</strain>
    </source>
</reference>
<dbReference type="Proteomes" id="UP000693941">
    <property type="component" value="Chromosome"/>
</dbReference>
<proteinExistence type="predicted"/>
<keyword evidence="1" id="KW-0175">Coiled coil</keyword>
<dbReference type="AlphaFoldDB" id="A0A8F5BVQ4"/>
<keyword evidence="2" id="KW-1133">Transmembrane helix</keyword>
<dbReference type="GeneID" id="65560304"/>
<keyword evidence="2" id="KW-0812">Transmembrane</keyword>
<feature type="domain" description="Holliday junction resolvase-related" evidence="3">
    <location>
        <begin position="12"/>
        <end position="180"/>
    </location>
</feature>
<evidence type="ECO:0000313" key="5">
    <source>
        <dbReference type="Proteomes" id="UP000693941"/>
    </source>
</evidence>